<name>A0AAW1B400_CROAD</name>
<comment type="caution">
    <text evidence="9">The sequence shown here is derived from an EMBL/GenBank/DDBJ whole genome shotgun (WGS) entry which is preliminary data.</text>
</comment>
<evidence type="ECO:0000256" key="2">
    <source>
        <dbReference type="ARBA" id="ARBA00023015"/>
    </source>
</evidence>
<reference evidence="9 10" key="1">
    <citation type="journal article" date="2024" name="Proc. Natl. Acad. Sci. U.S.A.">
        <title>The genetic regulatory architecture and epigenomic basis for age-related changes in rattlesnake venom.</title>
        <authorList>
            <person name="Hogan M.P."/>
            <person name="Holding M.L."/>
            <person name="Nystrom G.S."/>
            <person name="Colston T.J."/>
            <person name="Bartlett D.A."/>
            <person name="Mason A.J."/>
            <person name="Ellsworth S.A."/>
            <person name="Rautsaw R.M."/>
            <person name="Lawrence K.C."/>
            <person name="Strickland J.L."/>
            <person name="He B."/>
            <person name="Fraser P."/>
            <person name="Margres M.J."/>
            <person name="Gilbert D.M."/>
            <person name="Gibbs H.L."/>
            <person name="Parkinson C.L."/>
            <person name="Rokyta D.R."/>
        </authorList>
    </citation>
    <scope>NUCLEOTIDE SEQUENCE [LARGE SCALE GENOMIC DNA]</scope>
    <source>
        <strain evidence="9">DRR0105</strain>
    </source>
</reference>
<dbReference type="InterPro" id="IPR022151">
    <property type="entry name" value="Sox_N"/>
</dbReference>
<evidence type="ECO:0000256" key="5">
    <source>
        <dbReference type="ARBA" id="ARBA00023242"/>
    </source>
</evidence>
<evidence type="ECO:0000256" key="6">
    <source>
        <dbReference type="PROSITE-ProRule" id="PRU00267"/>
    </source>
</evidence>
<dbReference type="GO" id="GO:0048484">
    <property type="term" value="P:enteric nervous system development"/>
    <property type="evidence" value="ECO:0007669"/>
    <property type="project" value="TreeGrafter"/>
</dbReference>
<proteinExistence type="predicted"/>
<dbReference type="GO" id="GO:0000981">
    <property type="term" value="F:DNA-binding transcription factor activity, RNA polymerase II-specific"/>
    <property type="evidence" value="ECO:0007669"/>
    <property type="project" value="TreeGrafter"/>
</dbReference>
<dbReference type="PANTHER" id="PTHR45803:SF2">
    <property type="entry name" value="TRANSCRIPTION FACTOR SOX-8"/>
    <property type="match status" value="1"/>
</dbReference>
<dbReference type="InterPro" id="IPR036910">
    <property type="entry name" value="HMG_box_dom_sf"/>
</dbReference>
<evidence type="ECO:0000259" key="8">
    <source>
        <dbReference type="PROSITE" id="PS50118"/>
    </source>
</evidence>
<feature type="region of interest" description="Disordered" evidence="7">
    <location>
        <begin position="63"/>
        <end position="109"/>
    </location>
</feature>
<keyword evidence="4" id="KW-0804">Transcription</keyword>
<dbReference type="EMBL" id="JAOTOJ010000008">
    <property type="protein sequence ID" value="KAK9396622.1"/>
    <property type="molecule type" value="Genomic_DNA"/>
</dbReference>
<dbReference type="GO" id="GO:0000978">
    <property type="term" value="F:RNA polymerase II cis-regulatory region sequence-specific DNA binding"/>
    <property type="evidence" value="ECO:0007669"/>
    <property type="project" value="TreeGrafter"/>
</dbReference>
<dbReference type="GO" id="GO:0002009">
    <property type="term" value="P:morphogenesis of an epithelium"/>
    <property type="evidence" value="ECO:0007669"/>
    <property type="project" value="TreeGrafter"/>
</dbReference>
<evidence type="ECO:0000313" key="9">
    <source>
        <dbReference type="EMBL" id="KAK9396622.1"/>
    </source>
</evidence>
<sequence length="216" mass="23255">MAAAMATAAVEEVAAEAAVARAGSGKPRKAKEPASQPGRAGGQGEVASLASCAVEAAEVAVAQAGSGSREKLPTQPHARRRRWPRQALVSQAGLRSQPASEREQGSVGGSGSGPFFLIQELERSCLLNLVHSRGQSRVERFPACIWDAISQVLKGYDWSLMPMSVRGHGALKAKPHVKWPMNVFKVWVQAAFKKLADQYLHLHDAKLSKMLGKLWR</sequence>
<evidence type="ECO:0000256" key="7">
    <source>
        <dbReference type="SAM" id="MobiDB-lite"/>
    </source>
</evidence>
<dbReference type="GO" id="GO:0000122">
    <property type="term" value="P:negative regulation of transcription by RNA polymerase II"/>
    <property type="evidence" value="ECO:0007669"/>
    <property type="project" value="TreeGrafter"/>
</dbReference>
<evidence type="ECO:0000313" key="10">
    <source>
        <dbReference type="Proteomes" id="UP001474421"/>
    </source>
</evidence>
<dbReference type="GO" id="GO:0014032">
    <property type="term" value="P:neural crest cell development"/>
    <property type="evidence" value="ECO:0007669"/>
    <property type="project" value="TreeGrafter"/>
</dbReference>
<dbReference type="PANTHER" id="PTHR45803">
    <property type="entry name" value="SOX100B"/>
    <property type="match status" value="1"/>
</dbReference>
<dbReference type="InterPro" id="IPR050917">
    <property type="entry name" value="SOX_TF"/>
</dbReference>
<feature type="region of interest" description="Disordered" evidence="7">
    <location>
        <begin position="17"/>
        <end position="45"/>
    </location>
</feature>
<dbReference type="Gene3D" id="1.10.30.10">
    <property type="entry name" value="High mobility group box domain"/>
    <property type="match status" value="1"/>
</dbReference>
<dbReference type="GO" id="GO:0007422">
    <property type="term" value="P:peripheral nervous system development"/>
    <property type="evidence" value="ECO:0007669"/>
    <property type="project" value="TreeGrafter"/>
</dbReference>
<comment type="subcellular location">
    <subcellularLocation>
        <location evidence="1">Nucleus</location>
    </subcellularLocation>
</comment>
<evidence type="ECO:0000256" key="4">
    <source>
        <dbReference type="ARBA" id="ARBA00023163"/>
    </source>
</evidence>
<evidence type="ECO:0000256" key="3">
    <source>
        <dbReference type="ARBA" id="ARBA00023125"/>
    </source>
</evidence>
<dbReference type="AlphaFoldDB" id="A0AAW1B400"/>
<feature type="DNA-binding region" description="HMG box" evidence="6">
    <location>
        <begin position="177"/>
        <end position="216"/>
    </location>
</feature>
<dbReference type="GO" id="GO:0005634">
    <property type="term" value="C:nucleus"/>
    <property type="evidence" value="ECO:0007669"/>
    <property type="project" value="UniProtKB-SubCell"/>
</dbReference>
<dbReference type="Proteomes" id="UP001474421">
    <property type="component" value="Unassembled WGS sequence"/>
</dbReference>
<organism evidence="9 10">
    <name type="scientific">Crotalus adamanteus</name>
    <name type="common">Eastern diamondback rattlesnake</name>
    <dbReference type="NCBI Taxonomy" id="8729"/>
    <lineage>
        <taxon>Eukaryota</taxon>
        <taxon>Metazoa</taxon>
        <taxon>Chordata</taxon>
        <taxon>Craniata</taxon>
        <taxon>Vertebrata</taxon>
        <taxon>Euteleostomi</taxon>
        <taxon>Lepidosauria</taxon>
        <taxon>Squamata</taxon>
        <taxon>Bifurcata</taxon>
        <taxon>Unidentata</taxon>
        <taxon>Episquamata</taxon>
        <taxon>Toxicofera</taxon>
        <taxon>Serpentes</taxon>
        <taxon>Colubroidea</taxon>
        <taxon>Viperidae</taxon>
        <taxon>Crotalinae</taxon>
        <taxon>Crotalus</taxon>
    </lineage>
</organism>
<evidence type="ECO:0000256" key="1">
    <source>
        <dbReference type="ARBA" id="ARBA00004123"/>
    </source>
</evidence>
<accession>A0AAW1B400</accession>
<dbReference type="SUPFAM" id="SSF47095">
    <property type="entry name" value="HMG-box"/>
    <property type="match status" value="1"/>
</dbReference>
<keyword evidence="10" id="KW-1185">Reference proteome</keyword>
<dbReference type="PROSITE" id="PS50118">
    <property type="entry name" value="HMG_BOX_2"/>
    <property type="match status" value="1"/>
</dbReference>
<dbReference type="Pfam" id="PF12444">
    <property type="entry name" value="Sox_N"/>
    <property type="match status" value="1"/>
</dbReference>
<keyword evidence="5 6" id="KW-0539">Nucleus</keyword>
<protein>
    <submittedName>
        <fullName evidence="9">Transcription factor SOX-8</fullName>
    </submittedName>
</protein>
<gene>
    <name evidence="9" type="ORF">NXF25_019983</name>
</gene>
<dbReference type="InterPro" id="IPR009071">
    <property type="entry name" value="HMG_box_dom"/>
</dbReference>
<keyword evidence="2" id="KW-0805">Transcription regulation</keyword>
<feature type="domain" description="HMG box" evidence="8">
    <location>
        <begin position="177"/>
        <end position="216"/>
    </location>
</feature>
<keyword evidence="3 6" id="KW-0238">DNA-binding</keyword>